<dbReference type="RefSeq" id="WP_283713336.1">
    <property type="nucleotide sequence ID" value="NZ_JASJEW010000003.1"/>
</dbReference>
<dbReference type="Proteomes" id="UP001431693">
    <property type="component" value="Unassembled WGS sequence"/>
</dbReference>
<keyword evidence="2" id="KW-1185">Reference proteome</keyword>
<accession>A0ABT6ZM88</accession>
<dbReference type="Gene3D" id="3.90.550.10">
    <property type="entry name" value="Spore Coat Polysaccharide Biosynthesis Protein SpsA, Chain A"/>
    <property type="match status" value="1"/>
</dbReference>
<dbReference type="EMBL" id="JASJEX010000004">
    <property type="protein sequence ID" value="MDJ1130173.1"/>
    <property type="molecule type" value="Genomic_DNA"/>
</dbReference>
<evidence type="ECO:0000313" key="1">
    <source>
        <dbReference type="EMBL" id="MDJ1130173.1"/>
    </source>
</evidence>
<comment type="caution">
    <text evidence="1">The sequence shown here is derived from an EMBL/GenBank/DDBJ whole genome shotgun (WGS) entry which is preliminary data.</text>
</comment>
<protein>
    <submittedName>
        <fullName evidence="1">Glycosyltransferase</fullName>
    </submittedName>
</protein>
<proteinExistence type="predicted"/>
<dbReference type="SUPFAM" id="SSF53448">
    <property type="entry name" value="Nucleotide-diphospho-sugar transferases"/>
    <property type="match status" value="1"/>
</dbReference>
<sequence>MSQTPFSIVYVVSGAGSDPFTEQCLVSIDSLRRVMPDAPVTVFMDRPTFDGLGDLIAPFERLRTTLDVVDLPEDWSGLKRSGFLKTSLFDRMAGDFLFLDTDTVVCDDLSPISAYKGNLLAVPDRNCRFQDNPTRAHMQESATKLGGRPAWGGVQFNNGVLFVRHTEEAGRFFSAWHQLWLDGLERGVLGDQPAMNEVNCRFSGAITQIPAVWNCQLDQCGQWLPALGGAKVLHYLGDHSDETALYALNLPDTLAYGATGPSPATAAVLEDPKAAVQAPQLILMKEQDARATRSPLFSQIKRLSYVIHGK</sequence>
<dbReference type="InterPro" id="IPR002495">
    <property type="entry name" value="Glyco_trans_8"/>
</dbReference>
<dbReference type="InterPro" id="IPR029044">
    <property type="entry name" value="Nucleotide-diphossugar_trans"/>
</dbReference>
<gene>
    <name evidence="1" type="ORF">QJ043_08810</name>
</gene>
<name>A0ABT6ZM88_9ACTN</name>
<reference evidence="1" key="1">
    <citation type="submission" date="2023-05" db="EMBL/GenBank/DDBJ databases">
        <title>[olsenella] sp. nov., isolated from a pig farm feces dump.</title>
        <authorList>
            <person name="Chang Y.-H."/>
        </authorList>
    </citation>
    <scope>NUCLEOTIDE SEQUENCE</scope>
    <source>
        <strain evidence="1">YH-ols2217</strain>
    </source>
</reference>
<organism evidence="1 2">
    <name type="scientific">Kribbibacterium absianum</name>
    <dbReference type="NCBI Taxonomy" id="3044210"/>
    <lineage>
        <taxon>Bacteria</taxon>
        <taxon>Bacillati</taxon>
        <taxon>Actinomycetota</taxon>
        <taxon>Coriobacteriia</taxon>
        <taxon>Coriobacteriales</taxon>
        <taxon>Kribbibacteriaceae</taxon>
        <taxon>Kribbibacterium</taxon>
    </lineage>
</organism>
<dbReference type="Pfam" id="PF01501">
    <property type="entry name" value="Glyco_transf_8"/>
    <property type="match status" value="1"/>
</dbReference>
<evidence type="ECO:0000313" key="2">
    <source>
        <dbReference type="Proteomes" id="UP001431693"/>
    </source>
</evidence>